<organism evidence="4 5">
    <name type="scientific">Rotaria magnacalcarata</name>
    <dbReference type="NCBI Taxonomy" id="392030"/>
    <lineage>
        <taxon>Eukaryota</taxon>
        <taxon>Metazoa</taxon>
        <taxon>Spiralia</taxon>
        <taxon>Gnathifera</taxon>
        <taxon>Rotifera</taxon>
        <taxon>Eurotatoria</taxon>
        <taxon>Bdelloidea</taxon>
        <taxon>Philodinida</taxon>
        <taxon>Philodinidae</taxon>
        <taxon>Rotaria</taxon>
    </lineage>
</organism>
<feature type="non-terminal residue" evidence="4">
    <location>
        <position position="85"/>
    </location>
</feature>
<name>A0A816RE45_9BILA</name>
<dbReference type="GO" id="GO:0016491">
    <property type="term" value="F:oxidoreductase activity"/>
    <property type="evidence" value="ECO:0007669"/>
    <property type="project" value="UniProtKB-KW"/>
</dbReference>
<dbReference type="Gene3D" id="3.50.50.60">
    <property type="entry name" value="FAD/NAD(P)-binding domain"/>
    <property type="match status" value="1"/>
</dbReference>
<gene>
    <name evidence="4" type="ORF">WKI299_LOCUS14708</name>
</gene>
<dbReference type="EMBL" id="CAJNRF010005759">
    <property type="protein sequence ID" value="CAF2073895.1"/>
    <property type="molecule type" value="Genomic_DNA"/>
</dbReference>
<evidence type="ECO:0000313" key="4">
    <source>
        <dbReference type="EMBL" id="CAF2073895.1"/>
    </source>
</evidence>
<reference evidence="4" key="1">
    <citation type="submission" date="2021-02" db="EMBL/GenBank/DDBJ databases">
        <authorList>
            <person name="Nowell W R."/>
        </authorList>
    </citation>
    <scope>NUCLEOTIDE SEQUENCE</scope>
</reference>
<dbReference type="Proteomes" id="UP000663856">
    <property type="component" value="Unassembled WGS sequence"/>
</dbReference>
<evidence type="ECO:0008006" key="6">
    <source>
        <dbReference type="Google" id="ProtNLM"/>
    </source>
</evidence>
<keyword evidence="2" id="KW-0274">FAD</keyword>
<dbReference type="AlphaFoldDB" id="A0A816RE45"/>
<keyword evidence="3" id="KW-0560">Oxidoreductase</keyword>
<sequence>MSSSKTVAIIGAGACGLVCAKVLLDDGFDVTLFERNEELGGIWSSKVAYADLHSQQPGGTFEFSDLYDGGGKFYSDDYQDLCMVF</sequence>
<proteinExistence type="predicted"/>
<dbReference type="SUPFAM" id="SSF51905">
    <property type="entry name" value="FAD/NAD(P)-binding domain"/>
    <property type="match status" value="1"/>
</dbReference>
<evidence type="ECO:0000256" key="3">
    <source>
        <dbReference type="ARBA" id="ARBA00023002"/>
    </source>
</evidence>
<evidence type="ECO:0000256" key="2">
    <source>
        <dbReference type="ARBA" id="ARBA00022827"/>
    </source>
</evidence>
<dbReference type="InterPro" id="IPR050346">
    <property type="entry name" value="FMO-like"/>
</dbReference>
<keyword evidence="1" id="KW-0285">Flavoprotein</keyword>
<protein>
    <recommendedName>
        <fullName evidence="6">Flavin-containing monooxygenase</fullName>
    </recommendedName>
</protein>
<evidence type="ECO:0000313" key="5">
    <source>
        <dbReference type="Proteomes" id="UP000663856"/>
    </source>
</evidence>
<dbReference type="Pfam" id="PF13450">
    <property type="entry name" value="NAD_binding_8"/>
    <property type="match status" value="1"/>
</dbReference>
<comment type="caution">
    <text evidence="4">The sequence shown here is derived from an EMBL/GenBank/DDBJ whole genome shotgun (WGS) entry which is preliminary data.</text>
</comment>
<accession>A0A816RE45</accession>
<dbReference type="PRINTS" id="PR00419">
    <property type="entry name" value="ADXRDTASE"/>
</dbReference>
<dbReference type="PANTHER" id="PTHR23023">
    <property type="entry name" value="DIMETHYLANILINE MONOOXYGENASE"/>
    <property type="match status" value="1"/>
</dbReference>
<dbReference type="InterPro" id="IPR036188">
    <property type="entry name" value="FAD/NAD-bd_sf"/>
</dbReference>
<evidence type="ECO:0000256" key="1">
    <source>
        <dbReference type="ARBA" id="ARBA00022630"/>
    </source>
</evidence>